<dbReference type="EMBL" id="KK198754">
    <property type="protein sequence ID" value="KCW83736.1"/>
    <property type="molecule type" value="Genomic_DNA"/>
</dbReference>
<reference evidence="1" key="1">
    <citation type="submission" date="2013-07" db="EMBL/GenBank/DDBJ databases">
        <title>The genome of Eucalyptus grandis.</title>
        <authorList>
            <person name="Schmutz J."/>
            <person name="Hayes R."/>
            <person name="Myburg A."/>
            <person name="Tuskan G."/>
            <person name="Grattapaglia D."/>
            <person name="Rokhsar D.S."/>
        </authorList>
    </citation>
    <scope>NUCLEOTIDE SEQUENCE</scope>
    <source>
        <tissue evidence="1">Leaf extractions</tissue>
    </source>
</reference>
<proteinExistence type="predicted"/>
<organism evidence="1">
    <name type="scientific">Eucalyptus grandis</name>
    <name type="common">Flooded gum</name>
    <dbReference type="NCBI Taxonomy" id="71139"/>
    <lineage>
        <taxon>Eukaryota</taxon>
        <taxon>Viridiplantae</taxon>
        <taxon>Streptophyta</taxon>
        <taxon>Embryophyta</taxon>
        <taxon>Tracheophyta</taxon>
        <taxon>Spermatophyta</taxon>
        <taxon>Magnoliopsida</taxon>
        <taxon>eudicotyledons</taxon>
        <taxon>Gunneridae</taxon>
        <taxon>Pentapetalae</taxon>
        <taxon>rosids</taxon>
        <taxon>malvids</taxon>
        <taxon>Myrtales</taxon>
        <taxon>Myrtaceae</taxon>
        <taxon>Myrtoideae</taxon>
        <taxon>Eucalypteae</taxon>
        <taxon>Eucalyptus</taxon>
    </lineage>
</organism>
<dbReference type="InParanoid" id="A0A059CZX8"/>
<evidence type="ECO:0000313" key="1">
    <source>
        <dbReference type="EMBL" id="KCW83736.1"/>
    </source>
</evidence>
<dbReference type="Gramene" id="KCW83736">
    <property type="protein sequence ID" value="KCW83736"/>
    <property type="gene ID" value="EUGRSUZ_B00607"/>
</dbReference>
<accession>A0A059CZX8</accession>
<dbReference type="AlphaFoldDB" id="A0A059CZX8"/>
<name>A0A059CZX8_EUCGR</name>
<protein>
    <submittedName>
        <fullName evidence="1">Uncharacterized protein</fullName>
    </submittedName>
</protein>
<gene>
    <name evidence="1" type="ORF">EUGRSUZ_B00607</name>
</gene>
<sequence length="66" mass="8026">MEIFCVLASIISCKFWKKQEVWFLLWGLMCHAVRSWHSSIVQKFAMTVLELFFKHEHVTPRTRRQE</sequence>